<dbReference type="InterPro" id="IPR011009">
    <property type="entry name" value="Kinase-like_dom_sf"/>
</dbReference>
<dbReference type="PANTHER" id="PTHR21310:SF40">
    <property type="entry name" value="AMINOGLYCOSIDE PHOSPHOTRANSFERASE DOMAIN-CONTAINING PROTEIN-RELATED"/>
    <property type="match status" value="1"/>
</dbReference>
<reference evidence="2" key="1">
    <citation type="journal article" date="2014" name="Int. J. Syst. Evol. Microbiol.">
        <title>Complete genome sequence of Corynebacterium casei LMG S-19264T (=DSM 44701T), isolated from a smear-ripened cheese.</title>
        <authorList>
            <consortium name="US DOE Joint Genome Institute (JGI-PGF)"/>
            <person name="Walter F."/>
            <person name="Albersmeier A."/>
            <person name="Kalinowski J."/>
            <person name="Ruckert C."/>
        </authorList>
    </citation>
    <scope>NUCLEOTIDE SEQUENCE</scope>
    <source>
        <strain evidence="2">CGMCC 4.3508</strain>
    </source>
</reference>
<protein>
    <recommendedName>
        <fullName evidence="1">Aminoglycoside phosphotransferase domain-containing protein</fullName>
    </recommendedName>
</protein>
<dbReference type="InterPro" id="IPR002575">
    <property type="entry name" value="Aminoglycoside_PTrfase"/>
</dbReference>
<evidence type="ECO:0000313" key="3">
    <source>
        <dbReference type="Proteomes" id="UP000638263"/>
    </source>
</evidence>
<name>A0A917VTI5_9NOCA</name>
<dbReference type="SUPFAM" id="SSF56112">
    <property type="entry name" value="Protein kinase-like (PK-like)"/>
    <property type="match status" value="1"/>
</dbReference>
<proteinExistence type="predicted"/>
<organism evidence="2 3">
    <name type="scientific">Nocardia jinanensis</name>
    <dbReference type="NCBI Taxonomy" id="382504"/>
    <lineage>
        <taxon>Bacteria</taxon>
        <taxon>Bacillati</taxon>
        <taxon>Actinomycetota</taxon>
        <taxon>Actinomycetes</taxon>
        <taxon>Mycobacteriales</taxon>
        <taxon>Nocardiaceae</taxon>
        <taxon>Nocardia</taxon>
    </lineage>
</organism>
<evidence type="ECO:0000313" key="2">
    <source>
        <dbReference type="EMBL" id="GGL17004.1"/>
    </source>
</evidence>
<dbReference type="Proteomes" id="UP000638263">
    <property type="component" value="Unassembled WGS sequence"/>
</dbReference>
<gene>
    <name evidence="2" type="ORF">GCM10011588_34580</name>
</gene>
<dbReference type="AlphaFoldDB" id="A0A917VTI5"/>
<dbReference type="Pfam" id="PF01636">
    <property type="entry name" value="APH"/>
    <property type="match status" value="1"/>
</dbReference>
<dbReference type="Gene3D" id="3.30.200.20">
    <property type="entry name" value="Phosphorylase Kinase, domain 1"/>
    <property type="match status" value="1"/>
</dbReference>
<evidence type="ECO:0000259" key="1">
    <source>
        <dbReference type="Pfam" id="PF01636"/>
    </source>
</evidence>
<keyword evidence="3" id="KW-1185">Reference proteome</keyword>
<dbReference type="PANTHER" id="PTHR21310">
    <property type="entry name" value="AMINOGLYCOSIDE PHOSPHOTRANSFERASE-RELATED-RELATED"/>
    <property type="match status" value="1"/>
</dbReference>
<feature type="domain" description="Aminoglycoside phosphotransferase" evidence="1">
    <location>
        <begin position="32"/>
        <end position="255"/>
    </location>
</feature>
<sequence>MTAMAWDWTAETRRELQQFLVARGILSGPITTRAIGDGHSNLTYLVADGTRKVIVRRPPPPPIPPGANDMLREARLLTALMPTAVPVPEVLAVAEQGDVLDVPFYVMSYAPGPVVTTETPAPLNTPEQRRAVGNDLVDTLAALHAVDWRARGLENLGRPQGFNSRHLRRMRRLVADDNGDPPAHFADIDAWLEANTPPESGATIVHCDFRIGNLVLAPDIPGRVAAVLDWELATVGDPLLDVGYLLATIPEPGRPMNPTAELSAALLEHGYPSKDELMDRYSAHTGRDLTNLAWYTTLALWKLAVLYEYSRRRVLDGIGDPYYTDLDLVRRFLDDARRSAGLAGADAAHR</sequence>
<dbReference type="InterPro" id="IPR051678">
    <property type="entry name" value="AGP_Transferase"/>
</dbReference>
<dbReference type="InterPro" id="IPR041726">
    <property type="entry name" value="ACAD10_11_N"/>
</dbReference>
<accession>A0A917VTI5</accession>
<comment type="caution">
    <text evidence="2">The sequence shown here is derived from an EMBL/GenBank/DDBJ whole genome shotgun (WGS) entry which is preliminary data.</text>
</comment>
<dbReference type="CDD" id="cd05154">
    <property type="entry name" value="ACAD10_11_N-like"/>
    <property type="match status" value="1"/>
</dbReference>
<reference evidence="2" key="2">
    <citation type="submission" date="2020-09" db="EMBL/GenBank/DDBJ databases">
        <authorList>
            <person name="Sun Q."/>
            <person name="Zhou Y."/>
        </authorList>
    </citation>
    <scope>NUCLEOTIDE SEQUENCE</scope>
    <source>
        <strain evidence="2">CGMCC 4.3508</strain>
    </source>
</reference>
<dbReference type="EMBL" id="BMMH01000006">
    <property type="protein sequence ID" value="GGL17004.1"/>
    <property type="molecule type" value="Genomic_DNA"/>
</dbReference>
<dbReference type="Gene3D" id="3.90.1200.10">
    <property type="match status" value="1"/>
</dbReference>